<name>A0ABR2JQL7_9EUKA</name>
<evidence type="ECO:0000313" key="5">
    <source>
        <dbReference type="EMBL" id="KAK8881197.1"/>
    </source>
</evidence>
<feature type="compositionally biased region" description="Low complexity" evidence="3">
    <location>
        <begin position="2886"/>
        <end position="2903"/>
    </location>
</feature>
<dbReference type="PANTHER" id="PTHR16166:SF93">
    <property type="entry name" value="INTERMEMBRANE LIPID TRANSFER PROTEIN VPS13"/>
    <property type="match status" value="1"/>
</dbReference>
<organism evidence="5 6">
    <name type="scientific">Tritrichomonas musculus</name>
    <dbReference type="NCBI Taxonomy" id="1915356"/>
    <lineage>
        <taxon>Eukaryota</taxon>
        <taxon>Metamonada</taxon>
        <taxon>Parabasalia</taxon>
        <taxon>Tritrichomonadida</taxon>
        <taxon>Tritrichomonadidae</taxon>
        <taxon>Tritrichomonas</taxon>
    </lineage>
</organism>
<evidence type="ECO:0000259" key="4">
    <source>
        <dbReference type="Pfam" id="PF12624"/>
    </source>
</evidence>
<evidence type="ECO:0000256" key="1">
    <source>
        <dbReference type="ARBA" id="ARBA00006545"/>
    </source>
</evidence>
<feature type="region of interest" description="Disordered" evidence="3">
    <location>
        <begin position="1383"/>
        <end position="1455"/>
    </location>
</feature>
<dbReference type="InterPro" id="IPR026854">
    <property type="entry name" value="VPS13_N"/>
</dbReference>
<feature type="compositionally biased region" description="Basic residues" evidence="3">
    <location>
        <begin position="1386"/>
        <end position="1395"/>
    </location>
</feature>
<protein>
    <recommendedName>
        <fullName evidence="4">Chorein N-terminal domain-containing protein</fullName>
    </recommendedName>
</protein>
<evidence type="ECO:0000313" key="6">
    <source>
        <dbReference type="Proteomes" id="UP001470230"/>
    </source>
</evidence>
<feature type="region of interest" description="Disordered" evidence="3">
    <location>
        <begin position="2886"/>
        <end position="2915"/>
    </location>
</feature>
<comment type="similarity">
    <text evidence="1">Belongs to the VPS13 family.</text>
</comment>
<dbReference type="InterPro" id="IPR026847">
    <property type="entry name" value="VPS13"/>
</dbReference>
<keyword evidence="2" id="KW-0813">Transport</keyword>
<dbReference type="PANTHER" id="PTHR16166">
    <property type="entry name" value="VACUOLAR PROTEIN SORTING-ASSOCIATED PROTEIN VPS13"/>
    <property type="match status" value="1"/>
</dbReference>
<evidence type="ECO:0000256" key="2">
    <source>
        <dbReference type="ARBA" id="ARBA00022448"/>
    </source>
</evidence>
<feature type="compositionally biased region" description="Polar residues" evidence="3">
    <location>
        <begin position="1398"/>
        <end position="1407"/>
    </location>
</feature>
<dbReference type="Pfam" id="PF12624">
    <property type="entry name" value="VPS13_N"/>
    <property type="match status" value="1"/>
</dbReference>
<dbReference type="EMBL" id="JAPFFF010000010">
    <property type="protein sequence ID" value="KAK8881197.1"/>
    <property type="molecule type" value="Genomic_DNA"/>
</dbReference>
<feature type="region of interest" description="Disordered" evidence="3">
    <location>
        <begin position="1527"/>
        <end position="1579"/>
    </location>
</feature>
<dbReference type="Proteomes" id="UP001470230">
    <property type="component" value="Unassembled WGS sequence"/>
</dbReference>
<feature type="domain" description="Chorein N-terminal" evidence="4">
    <location>
        <begin position="2"/>
        <end position="465"/>
    </location>
</feature>
<feature type="region of interest" description="Disordered" evidence="3">
    <location>
        <begin position="1502"/>
        <end position="1521"/>
    </location>
</feature>
<feature type="compositionally biased region" description="Low complexity" evidence="3">
    <location>
        <begin position="1421"/>
        <end position="1433"/>
    </location>
</feature>
<evidence type="ECO:0000256" key="3">
    <source>
        <dbReference type="SAM" id="MobiDB-lite"/>
    </source>
</evidence>
<feature type="compositionally biased region" description="Polar residues" evidence="3">
    <location>
        <begin position="1444"/>
        <end position="1454"/>
    </location>
</feature>
<gene>
    <name evidence="5" type="ORF">M9Y10_003928</name>
</gene>
<reference evidence="5 6" key="1">
    <citation type="submission" date="2024-04" db="EMBL/GenBank/DDBJ databases">
        <title>Tritrichomonas musculus Genome.</title>
        <authorList>
            <person name="Alves-Ferreira E."/>
            <person name="Grigg M."/>
            <person name="Lorenzi H."/>
            <person name="Galac M."/>
        </authorList>
    </citation>
    <scope>NUCLEOTIDE SEQUENCE [LARGE SCALE GENOMIC DNA]</scope>
    <source>
        <strain evidence="5 6">EAF2021</strain>
    </source>
</reference>
<keyword evidence="6" id="KW-1185">Reference proteome</keyword>
<sequence>MKSIVTTILTSVFDEYINPIENYQLDVALWQGNAQLKNVTIKTTALSSHELPFTVTEGTINFIKLHFPWSSINSQPCEIEIEGININAVFNKNVDLRSEIEIKESILKDLEEACQGDEESQKGLLSVTFSKIVDNIVFRVKDVHIQIELCTENQTNSYTFTAGILLNEIQCFTVNDKGEKEFINDSNVKLRKQLIVNGLSIYLDSDMSPIQKALTNVNSSTISQTESSTEDIQIIESHSKSDKKHQLILDSFSFTSFITRTRNERSTQTEIANNIEDICFNINQSQLIAASEFQFQSNMFGLRCKYYICGHPKSMPRSERSSGKWWRFVHRCTIEKRYPNRLKLDEVIQMLKTRHTYLQLWEQRQSVPLDQFKKSHYYELLKNVESSLNLNTILFLRSYSEYQIKHSGKNENEQNNTIKFDSTELSKLLAESQTVNSFLVSLSIGSFNFNFLEKVEDSNPQITIGAWKLNGLYTRSYERNSVFSVTCDLFKIFTPNSIIFQQGEKLNDSQKVSDFSFVYRKFLAKAESEIEVSSNSPKVSINLTVLRLLQSIFIEKGFKANPSSNQFASLSFIDSSLQSSIVNPIKSASIESHSNEVLPKSQSVNLALQKICEEYPYLKMKIKCSDLQVKIENTKLGFNMREIQVNSFPIHERYSYKPETLYNDYQLDFSDLTIKMDEDTLLKPVSTCIKFSSIIAPVENLDKFKLGINITSIELEISKNSYLNLIETTQVLMKETQPNEIEQNNNNNAHLNQNHNFNDNSTGEELTKIVMNFTSKVTVCIQQVSLNLIKVGQFKILDFGSLIEISSSGIKTNFKFHDIRCNSTEKKFIDFHVPSFDESQIQDNDHIDFSQENNAVIGFISLHSGQPMKSDVSLNSPTILVDIEWIQNSLEFFKTPDKKPITSKLAELKSNTEQQDQNQVQVQDQTNNESSIINVKLNKPKLVIKIPTVDKENDKIEFSFELNQISFDNQNGEVLLSKASLFNNERKLVEDIDISFLTSKSTLSFGKINLLLEEPDYPLIMEFINYSIYYYDTYLNDNKKGDGFTVEIASSQITLKDKFHGEVDSINCFIQDQVKVELTNIKLTDLIESQLLLNTDKFTLVKNENQISIQISPSTQAFLNLPITNFLYSYFIDIDHPKRIDFVDPNTRTVPLVFDIDTENPSILLQQLCVIKATTLNLHFEYIPKNVKMSVSGKQIIFDKSSFMSNSQPKISANNQVQMNMNNDLIALDNCNDTEGLLSTFNSKDYFIMSDQYYFEFEAPKIALNLNNAHLNFDFNEIMDYVHYMSIIMSGFPNDEVTPINVPPLIYDVNVNTLNVNMSQSTVRMIFENFALKNDTQNIMKLLATAKKMDALSSDLKTHFSHSENVQFTIDLVVKECYPPLVDKNPKKKVQKQKQQKTPANKSTVNSAKDDLLDDLLGTASNNNSSIQSQNQQPFIDFDDTADTRSGTNTNARVTTPAGADLIEFSSDSGIININANQASQNTYPNNQPVADPFLTSQNQSTNQLYQPQPNPFNSNQTQIQTNQTQQFLAQQNQSQQNLSQQQNLSSQQFQSQQQQSNQPSQQNLSQQQNLSSQQIQSQQQNFVSNDQNVIDSNKKDEPKNYLHEMNFILQLDLLDVEHKQDCISDFVDALNYLFKCLFSKSKDDKFTNNKEKKVQNQGQKEPIEYELQSTFAIITNKLIVRFLNYPNIVINLLKFKNEDSSQTVEINSINIETPEELFTCVKTPIFSMKMEPHLMEMTMNEANVKIDANSSRISDLLITILRSPIVTKLQLSTDDENEKKVVDSRQNYTFYQINLEKLQLALFSDDLYFFITLAGNLITSENLFQFEFNHFTLSFAEKANKYEPIVKDLSIHLEKVDNEISMIFQNCTFYVSPSDIADIQLFIGKMMDLLNVFKEKSKSIFSNEEQKEELKKSVEKIYIQHSEFLFLLCEDNRSTKIPFPFLKIKARKNHLGIDLVKNVLFSIPSISFEIFNKRTQKWDTFIEPLSLSFGVQNKKDIRITITSGLKFVVSMQSIIQFLHFSTERQKYSDNRTNPNYIVENNTKQLCKFTFSDNSSMVIPSEEKLDFFDTRPFMFNNVLINPTEFISPQLITGTCSLSIFEKNRIRYLSINSSFLLKNRGNIPLIYQDSKNNTALMPPKSITPLAAFYQRFAIYGKNPKTRPNYINFYEVRDRVKVLIPVYIEDKEYSYILSCKFSKKRGVIMITLTPHYIIFNHLKVPITFGIPSTMTNIKIGPKSKEYLDHVGFKDSFQFFIATQKDCTQLATLNLSKTGVTPVSFTNNYALSLKYNNLVISIKPPLIFTNRSNYTIELFDVNGNSIGKAEGNKEIFVGTPDYFYDSQINLSIGIQGYKRSFKFEVADERRELLLQSKQYEELYFPLIMNLTIGTSGILHFYINTLIKVNNQSSSLISLSPLNDRHQLYGPALFIDIGQEKEISLASKMMEFLVALESSKTHTIISLRNTNRAGMAHATVILEMDQTYQTKGKKVSPQQNKHELSKIEVEFQASVDNTCYYVVFRDVKFPQPLMITNLIDEDANENETKHPIILPHGLIVNPMSTTIFCSNSLSNEVVQFSCYDQLFSVDLNTINSPSKNSFTIKEGNETKQMSIFTLIKSLDKGCHLLIVSKKLEKRNHKTFSLDDFNLSIEVPKFDISFVDDKMKELAVFGLINSLCNFNRANNTDFLSISVGSLQIDDMFPDTNVPVAAFNKTAPFITMTVSKATNSNFAFKQVYIKLTDLTLYLDLNFISEIVHFVKTISILHHKVQNNPESGVKYDPSEASNGSMITMETMQIDPFKLNFSISSQTGRPTLHNFETDILPAYIPPINDVTINLPIFSKNNISASPNHIFSLLIETYKDSLKHTICNFLPSPEGMAKGLSFAFHQLNTSPNARNSNTSANSNISPISQKARSDKKRHAKAPVNFNQSANTTIGEGFKALGQGMLDGLTGVVTQPMYGYQEKGASGLIGGIAKGVAGIILSPAAGLIDATTGIVDGVKNSFKEVKQPLRFPRVFTNNGQIVPYDKRSAMCQIVFQRHIQDYSDYFIHFIDEGARLVGISQYYIVFFVFQKMPVNNAQKTANENLDQRQILNNEAKQFKFHHMRKLTDVADMKVDQSRLMILLNDNTQEVLQCATPQSANIAQRIIFSRGRFSRIIKAD</sequence>
<proteinExistence type="inferred from homology"/>
<comment type="caution">
    <text evidence="5">The sequence shown here is derived from an EMBL/GenBank/DDBJ whole genome shotgun (WGS) entry which is preliminary data.</text>
</comment>
<accession>A0ABR2JQL7</accession>